<evidence type="ECO:0000256" key="8">
    <source>
        <dbReference type="SAM" id="MobiDB-lite"/>
    </source>
</evidence>
<evidence type="ECO:0000256" key="7">
    <source>
        <dbReference type="ARBA" id="ARBA00023284"/>
    </source>
</evidence>
<feature type="chain" id="PRO_5002168904" description="protein disulfide-isomerase" evidence="9">
    <location>
        <begin position="18"/>
        <end position="487"/>
    </location>
</feature>
<evidence type="ECO:0000313" key="11">
    <source>
        <dbReference type="EMBL" id="KII66880.1"/>
    </source>
</evidence>
<evidence type="ECO:0000256" key="5">
    <source>
        <dbReference type="ARBA" id="ARBA00022824"/>
    </source>
</evidence>
<dbReference type="Pfam" id="PF13848">
    <property type="entry name" value="Thioredoxin_6"/>
    <property type="match status" value="1"/>
</dbReference>
<organism evidence="11 12">
    <name type="scientific">Thelohanellus kitauei</name>
    <name type="common">Myxosporean</name>
    <dbReference type="NCBI Taxonomy" id="669202"/>
    <lineage>
        <taxon>Eukaryota</taxon>
        <taxon>Metazoa</taxon>
        <taxon>Cnidaria</taxon>
        <taxon>Myxozoa</taxon>
        <taxon>Myxosporea</taxon>
        <taxon>Bivalvulida</taxon>
        <taxon>Platysporina</taxon>
        <taxon>Myxobolidae</taxon>
        <taxon>Thelohanellus</taxon>
    </lineage>
</organism>
<comment type="catalytic activity">
    <reaction evidence="1">
        <text>Catalyzes the rearrangement of -S-S- bonds in proteins.</text>
        <dbReference type="EC" id="5.3.4.1"/>
    </reaction>
</comment>
<evidence type="ECO:0000256" key="9">
    <source>
        <dbReference type="SAM" id="SignalP"/>
    </source>
</evidence>
<keyword evidence="12" id="KW-1185">Reference proteome</keyword>
<dbReference type="InterPro" id="IPR013766">
    <property type="entry name" value="Thioredoxin_domain"/>
</dbReference>
<sequence length="487" mass="55252">MRLLPLISCLFLTALSADEEHTCAHVTQLDSKNVDDEKSKHAVTLLLFYAPWCGHCKRLMPDYDNLCKKIKDTFGTEVLCARVDCTTSEDVCDGERLQGYPTIKAYVGGSKCEFLGPRAADNIYRWLRSLFYSSKDVQDVDTAMKALVESEHSLVAFLKQDSELRTVASEMTCKVNENTFLTVTDPAVATALGLTTPDTFAIFKKEVLHQVLDSAKTVADVLRMFHFVANPLVPDYSPETVSQIFTSHVAHYLVYVYDSAESLESLRGKLEEYAKSRIPSLRVFTINASDEVNKDVVTFFYLSKIPAFVFYDDEKQKFYHMSEQEYTIENFEVFVKGCIDGTIQPFVKKQPIPEGWDSGAVKVLVVDNFQEPFKKHRGGIVLFYAPWCGHCEAFLPTWEEFGKHVAEHHPEIFVGKMDHTQNELSQVEVAGYPTVIAFDGIDKQIPYNGGRTLDDLKTFITSTFYPSEEEEKEEKELEDQTGEHEDL</sequence>
<dbReference type="OMA" id="PTLKLWP"/>
<feature type="domain" description="Thioredoxin" evidence="10">
    <location>
        <begin position="322"/>
        <end position="465"/>
    </location>
</feature>
<dbReference type="PROSITE" id="PS51352">
    <property type="entry name" value="THIOREDOXIN_2"/>
    <property type="match status" value="2"/>
</dbReference>
<dbReference type="GO" id="GO:0034976">
    <property type="term" value="P:response to endoplasmic reticulum stress"/>
    <property type="evidence" value="ECO:0007669"/>
    <property type="project" value="TreeGrafter"/>
</dbReference>
<keyword evidence="7" id="KW-0676">Redox-active center</keyword>
<dbReference type="GO" id="GO:0005788">
    <property type="term" value="C:endoplasmic reticulum lumen"/>
    <property type="evidence" value="ECO:0007669"/>
    <property type="project" value="UniProtKB-SubCell"/>
</dbReference>
<keyword evidence="6 11" id="KW-0413">Isomerase</keyword>
<accession>A0A0C2MRH0</accession>
<proteinExistence type="inferred from homology"/>
<dbReference type="PANTHER" id="PTHR18929">
    <property type="entry name" value="PROTEIN DISULFIDE ISOMERASE"/>
    <property type="match status" value="1"/>
</dbReference>
<reference evidence="11 12" key="1">
    <citation type="journal article" date="2014" name="Genome Biol. Evol.">
        <title>The genome of the myxosporean Thelohanellus kitauei shows adaptations to nutrient acquisition within its fish host.</title>
        <authorList>
            <person name="Yang Y."/>
            <person name="Xiong J."/>
            <person name="Zhou Z."/>
            <person name="Huo F."/>
            <person name="Miao W."/>
            <person name="Ran C."/>
            <person name="Liu Y."/>
            <person name="Zhang J."/>
            <person name="Feng J."/>
            <person name="Wang M."/>
            <person name="Wang M."/>
            <person name="Wang L."/>
            <person name="Yao B."/>
        </authorList>
    </citation>
    <scope>NUCLEOTIDE SEQUENCE [LARGE SCALE GENOMIC DNA]</scope>
    <source>
        <strain evidence="11">Wuqing</strain>
    </source>
</reference>
<dbReference type="EMBL" id="JWZT01003419">
    <property type="protein sequence ID" value="KII66880.1"/>
    <property type="molecule type" value="Genomic_DNA"/>
</dbReference>
<keyword evidence="5" id="KW-0256">Endoplasmic reticulum</keyword>
<dbReference type="AlphaFoldDB" id="A0A0C2MRH0"/>
<evidence type="ECO:0000256" key="4">
    <source>
        <dbReference type="ARBA" id="ARBA00012723"/>
    </source>
</evidence>
<dbReference type="GO" id="GO:0003756">
    <property type="term" value="F:protein disulfide isomerase activity"/>
    <property type="evidence" value="ECO:0007669"/>
    <property type="project" value="UniProtKB-EC"/>
</dbReference>
<evidence type="ECO:0000256" key="2">
    <source>
        <dbReference type="ARBA" id="ARBA00004319"/>
    </source>
</evidence>
<dbReference type="EC" id="5.3.4.1" evidence="4"/>
<dbReference type="SUPFAM" id="SSF52833">
    <property type="entry name" value="Thioredoxin-like"/>
    <property type="match status" value="3"/>
</dbReference>
<dbReference type="InterPro" id="IPR036249">
    <property type="entry name" value="Thioredoxin-like_sf"/>
</dbReference>
<evidence type="ECO:0000256" key="1">
    <source>
        <dbReference type="ARBA" id="ARBA00001182"/>
    </source>
</evidence>
<evidence type="ECO:0000256" key="6">
    <source>
        <dbReference type="ARBA" id="ARBA00023235"/>
    </source>
</evidence>
<dbReference type="CDD" id="cd02961">
    <property type="entry name" value="PDI_a_family"/>
    <property type="match status" value="2"/>
</dbReference>
<dbReference type="Proteomes" id="UP000031668">
    <property type="component" value="Unassembled WGS sequence"/>
</dbReference>
<dbReference type="PANTHER" id="PTHR18929:SF132">
    <property type="entry name" value="PROTEIN DISULFIDE-ISOMERASE A3"/>
    <property type="match status" value="1"/>
</dbReference>
<comment type="similarity">
    <text evidence="3">Belongs to the protein disulfide isomerase family.</text>
</comment>
<dbReference type="Pfam" id="PF00085">
    <property type="entry name" value="Thioredoxin"/>
    <property type="match status" value="2"/>
</dbReference>
<dbReference type="Gene3D" id="3.40.30.10">
    <property type="entry name" value="Glutaredoxin"/>
    <property type="match status" value="3"/>
</dbReference>
<dbReference type="OrthoDB" id="72053at2759"/>
<protein>
    <recommendedName>
        <fullName evidence="4">protein disulfide-isomerase</fullName>
        <ecNumber evidence="4">5.3.4.1</ecNumber>
    </recommendedName>
</protein>
<feature type="region of interest" description="Disordered" evidence="8">
    <location>
        <begin position="464"/>
        <end position="487"/>
    </location>
</feature>
<dbReference type="GO" id="GO:0006457">
    <property type="term" value="P:protein folding"/>
    <property type="evidence" value="ECO:0007669"/>
    <property type="project" value="TreeGrafter"/>
</dbReference>
<dbReference type="PROSITE" id="PS00194">
    <property type="entry name" value="THIOREDOXIN_1"/>
    <property type="match status" value="2"/>
</dbReference>
<comment type="subcellular location">
    <subcellularLocation>
        <location evidence="2">Endoplasmic reticulum lumen</location>
    </subcellularLocation>
</comment>
<name>A0A0C2MRH0_THEKT</name>
<dbReference type="InterPro" id="IPR017937">
    <property type="entry name" value="Thioredoxin_CS"/>
</dbReference>
<feature type="signal peptide" evidence="9">
    <location>
        <begin position="1"/>
        <end position="17"/>
    </location>
</feature>
<keyword evidence="9" id="KW-0732">Signal</keyword>
<evidence type="ECO:0000259" key="10">
    <source>
        <dbReference type="PROSITE" id="PS51352"/>
    </source>
</evidence>
<comment type="caution">
    <text evidence="11">The sequence shown here is derived from an EMBL/GenBank/DDBJ whole genome shotgun (WGS) entry which is preliminary data.</text>
</comment>
<feature type="compositionally biased region" description="Acidic residues" evidence="8">
    <location>
        <begin position="467"/>
        <end position="480"/>
    </location>
</feature>
<gene>
    <name evidence="11" type="ORF">RF11_08151</name>
</gene>
<evidence type="ECO:0000313" key="12">
    <source>
        <dbReference type="Proteomes" id="UP000031668"/>
    </source>
</evidence>
<evidence type="ECO:0000256" key="3">
    <source>
        <dbReference type="ARBA" id="ARBA00006347"/>
    </source>
</evidence>
<feature type="domain" description="Thioredoxin" evidence="10">
    <location>
        <begin position="3"/>
        <end position="149"/>
    </location>
</feature>